<comment type="subcellular location">
    <subcellularLocation>
        <location evidence="1">Membrane</location>
    </subcellularLocation>
    <subcellularLocation>
        <location evidence="9">Mitochondrion membrane</location>
        <topology evidence="9">Multi-pass membrane protein</topology>
    </subcellularLocation>
</comment>
<name>A0A0A7DSY5_DEMBR</name>
<keyword evidence="6 9" id="KW-1133">Transmembrane helix</keyword>
<evidence type="ECO:0000256" key="5">
    <source>
        <dbReference type="ARBA" id="ARBA00022692"/>
    </source>
</evidence>
<keyword evidence="7 9" id="KW-0472">Membrane</keyword>
<dbReference type="GO" id="GO:0031966">
    <property type="term" value="C:mitochondrial membrane"/>
    <property type="evidence" value="ECO:0007669"/>
    <property type="project" value="UniProtKB-SubCell"/>
</dbReference>
<keyword evidence="9" id="KW-1278">Translocase</keyword>
<keyword evidence="9" id="KW-0520">NAD</keyword>
<sequence>MKIPPMFMIILLMTIIMIMNKMISWKEKTNKNLNSPFECGFNNMSNHQIPLSHNFFMFNILFLILELEIIIVIPFIFNPSKTSLFQSSFFLIMMLILITMLIERKNKMLEWSK</sequence>
<dbReference type="Gene3D" id="1.20.58.1610">
    <property type="entry name" value="NADH:ubiquinone/plastoquinone oxidoreductase, chain 3"/>
    <property type="match status" value="1"/>
</dbReference>
<evidence type="ECO:0000256" key="2">
    <source>
        <dbReference type="ARBA" id="ARBA00008472"/>
    </source>
</evidence>
<evidence type="ECO:0000256" key="8">
    <source>
        <dbReference type="ARBA" id="ARBA00049551"/>
    </source>
</evidence>
<evidence type="ECO:0000256" key="3">
    <source>
        <dbReference type="ARBA" id="ARBA00021007"/>
    </source>
</evidence>
<gene>
    <name evidence="10" type="primary">ND3</name>
</gene>
<evidence type="ECO:0000256" key="9">
    <source>
        <dbReference type="RuleBase" id="RU003640"/>
    </source>
</evidence>
<keyword evidence="9" id="KW-0830">Ubiquinone</keyword>
<evidence type="ECO:0000256" key="6">
    <source>
        <dbReference type="ARBA" id="ARBA00022989"/>
    </source>
</evidence>
<keyword evidence="9" id="KW-0679">Respiratory chain</keyword>
<keyword evidence="4 9" id="KW-0813">Transport</keyword>
<feature type="transmembrane region" description="Helical" evidence="9">
    <location>
        <begin position="83"/>
        <end position="102"/>
    </location>
</feature>
<dbReference type="InterPro" id="IPR000440">
    <property type="entry name" value="NADH_UbQ/plastoQ_OxRdtase_su3"/>
</dbReference>
<dbReference type="PANTHER" id="PTHR11058">
    <property type="entry name" value="NADH-UBIQUINONE OXIDOREDUCTASE CHAIN 3"/>
    <property type="match status" value="1"/>
</dbReference>
<evidence type="ECO:0000256" key="7">
    <source>
        <dbReference type="ARBA" id="ARBA00023136"/>
    </source>
</evidence>
<accession>A0A0A7DSY5</accession>
<proteinExistence type="inferred from homology"/>
<dbReference type="InterPro" id="IPR038430">
    <property type="entry name" value="NDAH_ubi_oxred_su3_sf"/>
</dbReference>
<keyword evidence="5 9" id="KW-0812">Transmembrane</keyword>
<evidence type="ECO:0000313" key="10">
    <source>
        <dbReference type="EMBL" id="AIW82487.1"/>
    </source>
</evidence>
<dbReference type="Pfam" id="PF00507">
    <property type="entry name" value="Oxidored_q4"/>
    <property type="match status" value="1"/>
</dbReference>
<protein>
    <recommendedName>
        <fullName evidence="3 9">NADH-ubiquinone oxidoreductase chain 3</fullName>
        <ecNumber evidence="9">7.1.1.2</ecNumber>
    </recommendedName>
</protein>
<keyword evidence="9 10" id="KW-0496">Mitochondrion</keyword>
<dbReference type="EC" id="7.1.1.2" evidence="9"/>
<feature type="transmembrane region" description="Helical" evidence="9">
    <location>
        <begin position="55"/>
        <end position="77"/>
    </location>
</feature>
<comment type="similarity">
    <text evidence="2 9">Belongs to the complex I subunit 3 family.</text>
</comment>
<keyword evidence="9" id="KW-0249">Electron transport</keyword>
<geneLocation type="mitochondrion" evidence="10"/>
<comment type="function">
    <text evidence="9">Core subunit of the mitochondrial membrane respiratory chain NADH dehydrogenase (Complex I) which catalyzes electron transfer from NADH through the respiratory chain, using ubiquinone as an electron acceptor. Essential for the catalytic activity of complex I.</text>
</comment>
<feature type="transmembrane region" description="Helical" evidence="9">
    <location>
        <begin position="6"/>
        <end position="23"/>
    </location>
</feature>
<dbReference type="PANTHER" id="PTHR11058:SF9">
    <property type="entry name" value="NADH-UBIQUINONE OXIDOREDUCTASE CHAIN 3"/>
    <property type="match status" value="1"/>
</dbReference>
<organism evidence="10">
    <name type="scientific">Demodex brevis</name>
    <name type="common">Face mite</name>
    <dbReference type="NCBI Taxonomy" id="574145"/>
    <lineage>
        <taxon>Eukaryota</taxon>
        <taxon>Metazoa</taxon>
        <taxon>Ecdysozoa</taxon>
        <taxon>Arthropoda</taxon>
        <taxon>Chelicerata</taxon>
        <taxon>Arachnida</taxon>
        <taxon>Acari</taxon>
        <taxon>Acariformes</taxon>
        <taxon>Trombidiformes</taxon>
        <taxon>Prostigmata</taxon>
        <taxon>Eleutherengona</taxon>
        <taxon>Raphignathae</taxon>
        <taxon>Cheyletoidea</taxon>
        <taxon>Demodicidae</taxon>
        <taxon>Demodex</taxon>
    </lineage>
</organism>
<dbReference type="GO" id="GO:0008137">
    <property type="term" value="F:NADH dehydrogenase (ubiquinone) activity"/>
    <property type="evidence" value="ECO:0007669"/>
    <property type="project" value="UniProtKB-UniRule"/>
</dbReference>
<evidence type="ECO:0000256" key="1">
    <source>
        <dbReference type="ARBA" id="ARBA00004370"/>
    </source>
</evidence>
<dbReference type="AlphaFoldDB" id="A0A0A7DSY5"/>
<dbReference type="EMBL" id="KM114225">
    <property type="protein sequence ID" value="AIW82487.1"/>
    <property type="molecule type" value="Genomic_DNA"/>
</dbReference>
<dbReference type="GO" id="GO:0030964">
    <property type="term" value="C:NADH dehydrogenase complex"/>
    <property type="evidence" value="ECO:0007669"/>
    <property type="project" value="TreeGrafter"/>
</dbReference>
<comment type="catalytic activity">
    <reaction evidence="8 9">
        <text>a ubiquinone + NADH + 5 H(+)(in) = a ubiquinol + NAD(+) + 4 H(+)(out)</text>
        <dbReference type="Rhea" id="RHEA:29091"/>
        <dbReference type="Rhea" id="RHEA-COMP:9565"/>
        <dbReference type="Rhea" id="RHEA-COMP:9566"/>
        <dbReference type="ChEBI" id="CHEBI:15378"/>
        <dbReference type="ChEBI" id="CHEBI:16389"/>
        <dbReference type="ChEBI" id="CHEBI:17976"/>
        <dbReference type="ChEBI" id="CHEBI:57540"/>
        <dbReference type="ChEBI" id="CHEBI:57945"/>
        <dbReference type="EC" id="7.1.1.2"/>
    </reaction>
</comment>
<reference evidence="10" key="1">
    <citation type="journal article" date="2014" name="BMC Genomics">
        <title>Complete mitochondrial genomes of the human follicle mites Demodex brevis and D. folliculorum: novel gene arrangement, truncated tRNA genes, and ancient divergence between species.</title>
        <authorList>
            <person name="Palopoli M.F."/>
            <person name="Minot S."/>
            <person name="Pei D."/>
            <person name="Satterly A."/>
            <person name="Endrizzi J."/>
        </authorList>
    </citation>
    <scope>NUCLEOTIDE SEQUENCE</scope>
</reference>
<evidence type="ECO:0000256" key="4">
    <source>
        <dbReference type="ARBA" id="ARBA00022448"/>
    </source>
</evidence>